<evidence type="ECO:0000256" key="5">
    <source>
        <dbReference type="ARBA" id="ARBA00023136"/>
    </source>
</evidence>
<dbReference type="AlphaFoldDB" id="A0A1I2G526"/>
<feature type="transmembrane region" description="Helical" evidence="6">
    <location>
        <begin position="130"/>
        <end position="147"/>
    </location>
</feature>
<feature type="domain" description="Copper resistance protein D" evidence="7">
    <location>
        <begin position="252"/>
        <end position="319"/>
    </location>
</feature>
<name>A0A1I2G526_9BACL</name>
<feature type="transmembrane region" description="Helical" evidence="6">
    <location>
        <begin position="223"/>
        <end position="245"/>
    </location>
</feature>
<sequence>MFLSLISWSKQLVQHSSVKITTLYAALALLLFSAALLVGIMPADAHAAQSVELASFNPHEQVGHDQMENMDHGHDSGLSVGAALFYTARIVYYTALLLAAGLMLWFSGIRLGSDEQRKRMQQWSLPLMRGLLLASILYVFSSARSLMEGYGGGGPEWVRLFTETNTGQAWLALLILSLLGFIVIRASDTLKLIWALVLLAIESWSGHVAALQSNMNLGIVLDFIHLACAALWSGGLMILLGLWLADRKEAGRFAERFTTAAWISMALLVITGAAITGLLLPSLSYLFYTSWGIWLLVKIALVALVIVTGALLRARVRRGELPHGFMLKVDASLMLAITIIVGVFTYMSPIPDNTPVRFHKMGETRHFTVNITPNEPGNNQFEVKIWLPEQLGEPSKVKLVLHSREKEQLAPLEVPLAIFEDTSYESFPGFVRTSYHAEQMAIPFPGKWTVELQVVDKNGGKLDESIDFENY</sequence>
<accession>A0A1I2G526</accession>
<dbReference type="InterPro" id="IPR008457">
    <property type="entry name" value="Cu-R_CopD_dom"/>
</dbReference>
<feature type="transmembrane region" description="Helical" evidence="6">
    <location>
        <begin position="192"/>
        <end position="211"/>
    </location>
</feature>
<comment type="subcellular location">
    <subcellularLocation>
        <location evidence="1">Cell membrane</location>
        <topology evidence="1">Multi-pass membrane protein</topology>
    </subcellularLocation>
</comment>
<dbReference type="EMBL" id="FONN01000014">
    <property type="protein sequence ID" value="SFF12223.1"/>
    <property type="molecule type" value="Genomic_DNA"/>
</dbReference>
<feature type="transmembrane region" description="Helical" evidence="6">
    <location>
        <begin position="90"/>
        <end position="109"/>
    </location>
</feature>
<dbReference type="RefSeq" id="WP_052737165.1">
    <property type="nucleotide sequence ID" value="NZ_FONN01000014.1"/>
</dbReference>
<gene>
    <name evidence="8" type="ORF">SAMN04487969_114149</name>
</gene>
<feature type="transmembrane region" description="Helical" evidence="6">
    <location>
        <begin position="291"/>
        <end position="313"/>
    </location>
</feature>
<evidence type="ECO:0000256" key="4">
    <source>
        <dbReference type="ARBA" id="ARBA00022989"/>
    </source>
</evidence>
<dbReference type="GO" id="GO:0005886">
    <property type="term" value="C:plasma membrane"/>
    <property type="evidence" value="ECO:0007669"/>
    <property type="project" value="UniProtKB-SubCell"/>
</dbReference>
<dbReference type="InterPro" id="IPR032694">
    <property type="entry name" value="CopC/D"/>
</dbReference>
<dbReference type="Proteomes" id="UP000183410">
    <property type="component" value="Unassembled WGS sequence"/>
</dbReference>
<dbReference type="PANTHER" id="PTHR34820">
    <property type="entry name" value="INNER MEMBRANE PROTEIN YEBZ"/>
    <property type="match status" value="1"/>
</dbReference>
<protein>
    <submittedName>
        <fullName evidence="8">Copper transport protein</fullName>
    </submittedName>
</protein>
<evidence type="ECO:0000256" key="1">
    <source>
        <dbReference type="ARBA" id="ARBA00004651"/>
    </source>
</evidence>
<keyword evidence="9" id="KW-1185">Reference proteome</keyword>
<reference evidence="9" key="1">
    <citation type="submission" date="2016-10" db="EMBL/GenBank/DDBJ databases">
        <authorList>
            <person name="Varghese N."/>
            <person name="Submissions S."/>
        </authorList>
    </citation>
    <scope>NUCLEOTIDE SEQUENCE [LARGE SCALE GENOMIC DNA]</scope>
    <source>
        <strain evidence="9">CGMCC 1.10223</strain>
    </source>
</reference>
<evidence type="ECO:0000259" key="7">
    <source>
        <dbReference type="Pfam" id="PF05425"/>
    </source>
</evidence>
<proteinExistence type="predicted"/>
<organism evidence="8 9">
    <name type="scientific">Paenibacillus algorifonticola</name>
    <dbReference type="NCBI Taxonomy" id="684063"/>
    <lineage>
        <taxon>Bacteria</taxon>
        <taxon>Bacillati</taxon>
        <taxon>Bacillota</taxon>
        <taxon>Bacilli</taxon>
        <taxon>Bacillales</taxon>
        <taxon>Paenibacillaceae</taxon>
        <taxon>Paenibacillus</taxon>
    </lineage>
</organism>
<evidence type="ECO:0000313" key="8">
    <source>
        <dbReference type="EMBL" id="SFF12223.1"/>
    </source>
</evidence>
<evidence type="ECO:0000256" key="3">
    <source>
        <dbReference type="ARBA" id="ARBA00022692"/>
    </source>
</evidence>
<dbReference type="OrthoDB" id="2353937at2"/>
<evidence type="ECO:0000256" key="2">
    <source>
        <dbReference type="ARBA" id="ARBA00022475"/>
    </source>
</evidence>
<keyword evidence="4 6" id="KW-1133">Transmembrane helix</keyword>
<feature type="transmembrane region" description="Helical" evidence="6">
    <location>
        <begin position="257"/>
        <end position="279"/>
    </location>
</feature>
<dbReference type="PANTHER" id="PTHR34820:SF4">
    <property type="entry name" value="INNER MEMBRANE PROTEIN YEBZ"/>
    <property type="match status" value="1"/>
</dbReference>
<keyword evidence="5 6" id="KW-0472">Membrane</keyword>
<evidence type="ECO:0000313" key="9">
    <source>
        <dbReference type="Proteomes" id="UP000183410"/>
    </source>
</evidence>
<dbReference type="GO" id="GO:0006825">
    <property type="term" value="P:copper ion transport"/>
    <property type="evidence" value="ECO:0007669"/>
    <property type="project" value="InterPro"/>
</dbReference>
<feature type="transmembrane region" description="Helical" evidence="6">
    <location>
        <begin position="325"/>
        <end position="347"/>
    </location>
</feature>
<dbReference type="Pfam" id="PF05425">
    <property type="entry name" value="CopD"/>
    <property type="match status" value="1"/>
</dbReference>
<evidence type="ECO:0000256" key="6">
    <source>
        <dbReference type="SAM" id="Phobius"/>
    </source>
</evidence>
<feature type="transmembrane region" description="Helical" evidence="6">
    <location>
        <begin position="167"/>
        <end position="185"/>
    </location>
</feature>
<keyword evidence="2" id="KW-1003">Cell membrane</keyword>
<keyword evidence="3 6" id="KW-0812">Transmembrane</keyword>